<evidence type="ECO:0000256" key="1">
    <source>
        <dbReference type="SAM" id="MobiDB-lite"/>
    </source>
</evidence>
<gene>
    <name evidence="5" type="ORF">FG384_07680</name>
</gene>
<evidence type="ECO:0000256" key="3">
    <source>
        <dbReference type="SAM" id="SignalP"/>
    </source>
</evidence>
<feature type="compositionally biased region" description="Acidic residues" evidence="1">
    <location>
        <begin position="41"/>
        <end position="51"/>
    </location>
</feature>
<dbReference type="OrthoDB" id="5381491at2"/>
<organism evidence="5 6">
    <name type="scientific">Psychrobacillus vulpis</name>
    <dbReference type="NCBI Taxonomy" id="2325572"/>
    <lineage>
        <taxon>Bacteria</taxon>
        <taxon>Bacillati</taxon>
        <taxon>Bacillota</taxon>
        <taxon>Bacilli</taxon>
        <taxon>Bacillales</taxon>
        <taxon>Bacillaceae</taxon>
        <taxon>Psychrobacillus</taxon>
    </lineage>
</organism>
<accession>A0A544TS92</accession>
<feature type="signal peptide" evidence="3">
    <location>
        <begin position="1"/>
        <end position="21"/>
    </location>
</feature>
<feature type="domain" description="DUF4349" evidence="4">
    <location>
        <begin position="69"/>
        <end position="284"/>
    </location>
</feature>
<evidence type="ECO:0000259" key="4">
    <source>
        <dbReference type="Pfam" id="PF14257"/>
    </source>
</evidence>
<keyword evidence="2" id="KW-1133">Transmembrane helix</keyword>
<dbReference type="EMBL" id="VDGI01000006">
    <property type="protein sequence ID" value="TQR20314.1"/>
    <property type="molecule type" value="Genomic_DNA"/>
</dbReference>
<evidence type="ECO:0000313" key="5">
    <source>
        <dbReference type="EMBL" id="TQR20314.1"/>
    </source>
</evidence>
<protein>
    <submittedName>
        <fullName evidence="5">DUF4349 domain-containing protein</fullName>
    </submittedName>
</protein>
<feature type="transmembrane region" description="Helical" evidence="2">
    <location>
        <begin position="255"/>
        <end position="288"/>
    </location>
</feature>
<comment type="caution">
    <text evidence="5">The sequence shown here is derived from an EMBL/GenBank/DDBJ whole genome shotgun (WGS) entry which is preliminary data.</text>
</comment>
<sequence>MKKVIYYLLLSSLFVLLSACSDSESMYTEESKKEMANDSADYSDEGVIESEELPKEESATASSEVKTERMIIHQAFIRTNVKELTKAQSNIEQKVKKYGGYIVESNVYKEDDQTSSGNMIVRIPEKHFETFLSDAEGEASKVLERKVTGQDVTEQYVDLTSRVKSKRVVEERLLKFMGDAQKTEDLLKISEDLAKIQEEIEVLVGKLQYLENQTSFSTIELTMIESRVIVPEKLDSDELNTWEKTKKQFITSTNGLLAAGSAIVVFFIGNLPILLLIAVPVFVAYWIIKKRKQKSQLQ</sequence>
<feature type="chain" id="PRO_5021817847" evidence="3">
    <location>
        <begin position="22"/>
        <end position="298"/>
    </location>
</feature>
<reference evidence="5 6" key="1">
    <citation type="submission" date="2019-06" db="EMBL/GenBank/DDBJ databases">
        <title>Psychrobacillus vulpis sp. nov., a new species isolated from feces of a red fox that inhabits in The Tablas de Daimiel Natural Park, Albacete, Spain.</title>
        <authorList>
            <person name="Rodriguez M."/>
            <person name="Reina J.C."/>
            <person name="Bejar V."/>
            <person name="Llamas I."/>
        </authorList>
    </citation>
    <scope>NUCLEOTIDE SEQUENCE [LARGE SCALE GENOMIC DNA]</scope>
    <source>
        <strain evidence="5 6">Z8</strain>
    </source>
</reference>
<keyword evidence="6" id="KW-1185">Reference proteome</keyword>
<dbReference type="Pfam" id="PF14257">
    <property type="entry name" value="DUF4349"/>
    <property type="match status" value="1"/>
</dbReference>
<dbReference type="Proteomes" id="UP000316626">
    <property type="component" value="Unassembled WGS sequence"/>
</dbReference>
<dbReference type="RefSeq" id="WP_142642010.1">
    <property type="nucleotide sequence ID" value="NZ_VDGI01000006.1"/>
</dbReference>
<proteinExistence type="predicted"/>
<keyword evidence="2" id="KW-0812">Transmembrane</keyword>
<name>A0A544TS92_9BACI</name>
<keyword evidence="3" id="KW-0732">Signal</keyword>
<feature type="region of interest" description="Disordered" evidence="1">
    <location>
        <begin position="29"/>
        <end position="64"/>
    </location>
</feature>
<dbReference type="AlphaFoldDB" id="A0A544TS92"/>
<dbReference type="InterPro" id="IPR025645">
    <property type="entry name" value="DUF4349"/>
</dbReference>
<dbReference type="PROSITE" id="PS51257">
    <property type="entry name" value="PROKAR_LIPOPROTEIN"/>
    <property type="match status" value="1"/>
</dbReference>
<evidence type="ECO:0000313" key="6">
    <source>
        <dbReference type="Proteomes" id="UP000316626"/>
    </source>
</evidence>
<keyword evidence="2" id="KW-0472">Membrane</keyword>
<evidence type="ECO:0000256" key="2">
    <source>
        <dbReference type="SAM" id="Phobius"/>
    </source>
</evidence>